<keyword evidence="12" id="KW-1185">Reference proteome</keyword>
<dbReference type="Proteomes" id="UP000199054">
    <property type="component" value="Unassembled WGS sequence"/>
</dbReference>
<sequence length="104" mass="11038">MPWLTLFVAGLLEIVWASAMKQSHGFTRLLPTAIMVVTMAGSFWLLAIAMRQLPLGTAYMIWTGIGAVGSFTVGVMLLGEPVTMGRIIAASLIVSGIIAMKLAS</sequence>
<feature type="transmembrane region" description="Helical" evidence="10">
    <location>
        <begin position="27"/>
        <end position="47"/>
    </location>
</feature>
<accession>A0A1H8JFP5</accession>
<keyword evidence="3" id="KW-1003">Cell membrane</keyword>
<gene>
    <name evidence="11" type="ORF">SAMN04489859_101711</name>
</gene>
<evidence type="ECO:0000313" key="12">
    <source>
        <dbReference type="Proteomes" id="UP000199054"/>
    </source>
</evidence>
<keyword evidence="6 10" id="KW-0472">Membrane</keyword>
<evidence type="ECO:0000256" key="4">
    <source>
        <dbReference type="ARBA" id="ARBA00022692"/>
    </source>
</evidence>
<dbReference type="InterPro" id="IPR045324">
    <property type="entry name" value="Small_multidrug_res"/>
</dbReference>
<evidence type="ECO:0000256" key="5">
    <source>
        <dbReference type="ARBA" id="ARBA00022989"/>
    </source>
</evidence>
<comment type="subcellular location">
    <subcellularLocation>
        <location evidence="1 9">Cell membrane</location>
        <topology evidence="1 9">Multi-pass membrane protein</topology>
    </subcellularLocation>
</comment>
<evidence type="ECO:0000256" key="1">
    <source>
        <dbReference type="ARBA" id="ARBA00004651"/>
    </source>
</evidence>
<name>A0A1H8JFP5_9RHOB</name>
<keyword evidence="4 9" id="KW-0812">Transmembrane</keyword>
<dbReference type="GO" id="GO:0022857">
    <property type="term" value="F:transmembrane transporter activity"/>
    <property type="evidence" value="ECO:0007669"/>
    <property type="project" value="InterPro"/>
</dbReference>
<comment type="similarity">
    <text evidence="7">Belongs to the drug/metabolite transporter (DMT) superfamily. Small multidrug resistance (SMR) (TC 2.A.7.1) family. Gdx/SugE subfamily.</text>
</comment>
<organism evidence="11 12">
    <name type="scientific">Paracoccus alcaliphilus</name>
    <dbReference type="NCBI Taxonomy" id="34002"/>
    <lineage>
        <taxon>Bacteria</taxon>
        <taxon>Pseudomonadati</taxon>
        <taxon>Pseudomonadota</taxon>
        <taxon>Alphaproteobacteria</taxon>
        <taxon>Rhodobacterales</taxon>
        <taxon>Paracoccaceae</taxon>
        <taxon>Paracoccus</taxon>
    </lineage>
</organism>
<dbReference type="GO" id="GO:0005886">
    <property type="term" value="C:plasma membrane"/>
    <property type="evidence" value="ECO:0007669"/>
    <property type="project" value="UniProtKB-SubCell"/>
</dbReference>
<keyword evidence="2" id="KW-0813">Transport</keyword>
<evidence type="ECO:0000256" key="6">
    <source>
        <dbReference type="ARBA" id="ARBA00023136"/>
    </source>
</evidence>
<dbReference type="Gene3D" id="1.10.3730.20">
    <property type="match status" value="1"/>
</dbReference>
<evidence type="ECO:0000256" key="8">
    <source>
        <dbReference type="ARBA" id="ARBA00039168"/>
    </source>
</evidence>
<dbReference type="InterPro" id="IPR037185">
    <property type="entry name" value="EmrE-like"/>
</dbReference>
<evidence type="ECO:0000256" key="10">
    <source>
        <dbReference type="SAM" id="Phobius"/>
    </source>
</evidence>
<reference evidence="11 12" key="1">
    <citation type="submission" date="2016-10" db="EMBL/GenBank/DDBJ databases">
        <authorList>
            <person name="de Groot N.N."/>
        </authorList>
    </citation>
    <scope>NUCLEOTIDE SEQUENCE [LARGE SCALE GENOMIC DNA]</scope>
    <source>
        <strain evidence="11 12">DSM 8512</strain>
    </source>
</reference>
<evidence type="ECO:0000256" key="3">
    <source>
        <dbReference type="ARBA" id="ARBA00022475"/>
    </source>
</evidence>
<dbReference type="SUPFAM" id="SSF103481">
    <property type="entry name" value="Multidrug resistance efflux transporter EmrE"/>
    <property type="match status" value="1"/>
</dbReference>
<dbReference type="RefSeq" id="WP_090612878.1">
    <property type="nucleotide sequence ID" value="NZ_CP067124.1"/>
</dbReference>
<keyword evidence="5 10" id="KW-1133">Transmembrane helix</keyword>
<evidence type="ECO:0000313" key="11">
    <source>
        <dbReference type="EMBL" id="SEN79441.1"/>
    </source>
</evidence>
<protein>
    <recommendedName>
        <fullName evidence="8">Guanidinium exporter</fullName>
    </recommendedName>
</protein>
<dbReference type="STRING" id="34002.SAMN04489859_101711"/>
<feature type="transmembrane region" description="Helical" evidence="10">
    <location>
        <begin position="59"/>
        <end position="78"/>
    </location>
</feature>
<dbReference type="PANTHER" id="PTHR30561:SF0">
    <property type="entry name" value="GUANIDINIUM EXPORTER"/>
    <property type="match status" value="1"/>
</dbReference>
<evidence type="ECO:0000256" key="2">
    <source>
        <dbReference type="ARBA" id="ARBA00022448"/>
    </source>
</evidence>
<evidence type="ECO:0000256" key="9">
    <source>
        <dbReference type="RuleBase" id="RU003942"/>
    </source>
</evidence>
<feature type="transmembrane region" description="Helical" evidence="10">
    <location>
        <begin position="84"/>
        <end position="103"/>
    </location>
</feature>
<dbReference type="AlphaFoldDB" id="A0A1H8JFP5"/>
<dbReference type="OrthoDB" id="9808638at2"/>
<dbReference type="FunFam" id="1.10.3730.20:FF:000001">
    <property type="entry name" value="Quaternary ammonium compound resistance transporter SugE"/>
    <property type="match status" value="1"/>
</dbReference>
<evidence type="ECO:0000256" key="7">
    <source>
        <dbReference type="ARBA" id="ARBA00038151"/>
    </source>
</evidence>
<dbReference type="InterPro" id="IPR000390">
    <property type="entry name" value="Small_drug/metabolite_transptr"/>
</dbReference>
<proteinExistence type="inferred from homology"/>
<dbReference type="Pfam" id="PF00893">
    <property type="entry name" value="Multi_Drug_Res"/>
    <property type="match status" value="1"/>
</dbReference>
<dbReference type="EMBL" id="FODE01000017">
    <property type="protein sequence ID" value="SEN79441.1"/>
    <property type="molecule type" value="Genomic_DNA"/>
</dbReference>
<dbReference type="PANTHER" id="PTHR30561">
    <property type="entry name" value="SMR FAMILY PROTON-DEPENDENT DRUG EFFLUX TRANSPORTER SUGE"/>
    <property type="match status" value="1"/>
</dbReference>
<dbReference type="GO" id="GO:1990961">
    <property type="term" value="P:xenobiotic detoxification by transmembrane export across the plasma membrane"/>
    <property type="evidence" value="ECO:0007669"/>
    <property type="project" value="UniProtKB-ARBA"/>
</dbReference>